<dbReference type="GO" id="GO:0033178">
    <property type="term" value="C:proton-transporting two-sector ATPase complex, catalytic domain"/>
    <property type="evidence" value="ECO:0007669"/>
    <property type="project" value="InterPro"/>
</dbReference>
<keyword evidence="4" id="KW-0175">Coiled coil</keyword>
<keyword evidence="6" id="KW-1185">Reference proteome</keyword>
<gene>
    <name evidence="5" type="ORF">U27_01837</name>
</gene>
<dbReference type="AlphaFoldDB" id="A0A0S6WBG6"/>
<evidence type="ECO:0000256" key="1">
    <source>
        <dbReference type="ARBA" id="ARBA00005901"/>
    </source>
</evidence>
<dbReference type="SUPFAM" id="SSF160527">
    <property type="entry name" value="V-type ATPase subunit E-like"/>
    <property type="match status" value="1"/>
</dbReference>
<dbReference type="Gene3D" id="1.20.5.620">
    <property type="entry name" value="F1F0 ATP synthase subunit B, membrane domain"/>
    <property type="match status" value="1"/>
</dbReference>
<keyword evidence="2" id="KW-0813">Transport</keyword>
<dbReference type="GO" id="GO:0046961">
    <property type="term" value="F:proton-transporting ATPase activity, rotational mechanism"/>
    <property type="evidence" value="ECO:0007669"/>
    <property type="project" value="InterPro"/>
</dbReference>
<comment type="similarity">
    <text evidence="1">Belongs to the V-ATPase E subunit family.</text>
</comment>
<sequence length="207" mass="23862">MPVEDGTEFSQAILDEAKQEADDLVDLARREVEKILDGAREELEQIRIAEQSRAATQKAKMLYKQLVAAAELEARKQKLLKQEALIAEVERQVKDRLLQIRNEARYPDILRRLIRDGLSMLDGQAFEVIVAPEDRSLITEEFLKHLGQEQKASVTLAEDALSEMTGVIVQRVDKRVRCDNTLQRLFERRKHELRLLIAQDLFEGMEL</sequence>
<evidence type="ECO:0000313" key="5">
    <source>
        <dbReference type="EMBL" id="GAK55006.1"/>
    </source>
</evidence>
<reference evidence="5" key="1">
    <citation type="journal article" date="2015" name="PeerJ">
        <title>First genomic representation of candidate bacterial phylum KSB3 points to enhanced environmental sensing as a trigger of wastewater bulking.</title>
        <authorList>
            <person name="Sekiguchi Y."/>
            <person name="Ohashi A."/>
            <person name="Parks D.H."/>
            <person name="Yamauchi T."/>
            <person name="Tyson G.W."/>
            <person name="Hugenholtz P."/>
        </authorList>
    </citation>
    <scope>NUCLEOTIDE SEQUENCE [LARGE SCALE GENOMIC DNA]</scope>
</reference>
<dbReference type="Pfam" id="PF01991">
    <property type="entry name" value="vATP-synt_E"/>
    <property type="match status" value="1"/>
</dbReference>
<dbReference type="EMBL" id="DF820463">
    <property type="protein sequence ID" value="GAK55006.1"/>
    <property type="molecule type" value="Genomic_DNA"/>
</dbReference>
<dbReference type="STRING" id="1499967.U27_01837"/>
<evidence type="ECO:0000313" key="6">
    <source>
        <dbReference type="Proteomes" id="UP000030661"/>
    </source>
</evidence>
<evidence type="ECO:0000256" key="4">
    <source>
        <dbReference type="SAM" id="Coils"/>
    </source>
</evidence>
<dbReference type="Proteomes" id="UP000030661">
    <property type="component" value="Unassembled WGS sequence"/>
</dbReference>
<organism evidence="5">
    <name type="scientific">Vecturithrix granuli</name>
    <dbReference type="NCBI Taxonomy" id="1499967"/>
    <lineage>
        <taxon>Bacteria</taxon>
        <taxon>Candidatus Moduliflexota</taxon>
        <taxon>Candidatus Vecturitrichia</taxon>
        <taxon>Candidatus Vecturitrichales</taxon>
        <taxon>Candidatus Vecturitrichaceae</taxon>
        <taxon>Candidatus Vecturithrix</taxon>
    </lineage>
</organism>
<dbReference type="eggNOG" id="COG1390">
    <property type="taxonomic scope" value="Bacteria"/>
</dbReference>
<dbReference type="InterPro" id="IPR038495">
    <property type="entry name" value="ATPase_E_C"/>
</dbReference>
<evidence type="ECO:0000256" key="3">
    <source>
        <dbReference type="ARBA" id="ARBA00023065"/>
    </source>
</evidence>
<keyword evidence="3" id="KW-0406">Ion transport</keyword>
<name>A0A0S6WBG6_VECG1</name>
<dbReference type="InterPro" id="IPR002842">
    <property type="entry name" value="ATPase_V1_Esu"/>
</dbReference>
<dbReference type="HOGENOM" id="CLU_1324291_0_0_0"/>
<accession>A0A0S6WBG6</accession>
<proteinExistence type="inferred from homology"/>
<feature type="coiled-coil region" evidence="4">
    <location>
        <begin position="14"/>
        <end position="92"/>
    </location>
</feature>
<dbReference type="Gene3D" id="3.30.2320.30">
    <property type="entry name" value="ATP synthase, E subunit, C-terminal"/>
    <property type="match status" value="1"/>
</dbReference>
<evidence type="ECO:0000256" key="2">
    <source>
        <dbReference type="ARBA" id="ARBA00022448"/>
    </source>
</evidence>
<protein>
    <submittedName>
        <fullName evidence="5">V-type ATP synthase subunit E</fullName>
    </submittedName>
</protein>